<dbReference type="Proteomes" id="UP001295794">
    <property type="component" value="Unassembled WGS sequence"/>
</dbReference>
<dbReference type="EMBL" id="CAVNYO010000054">
    <property type="protein sequence ID" value="CAK5264393.1"/>
    <property type="molecule type" value="Genomic_DNA"/>
</dbReference>
<name>A0AAD2GXT0_9AGAR</name>
<sequence length="211" mass="23294">MEMKLSMRRNPMCLSISWKRWIYSMASSASEMSPVTDMTSARSSNACRTVLMRMYINGWVHLSAAVVCSRLMRCSSTFFLACEVRLSYHPELASGDGRRWDQCPERRNSDISAANAATRSIWRSSTLRAITAAAECTDPLTAGSCMRIPCSLLSVSPSKGSPERISSAKGTESGTVIIVSDHIAWMQVVARFSASEGLRTSPHELRNLGMR</sequence>
<gene>
    <name evidence="1" type="ORF">MYCIT1_LOCUS4522</name>
</gene>
<evidence type="ECO:0000313" key="1">
    <source>
        <dbReference type="EMBL" id="CAK5264393.1"/>
    </source>
</evidence>
<proteinExistence type="predicted"/>
<reference evidence="1" key="1">
    <citation type="submission" date="2023-11" db="EMBL/GenBank/DDBJ databases">
        <authorList>
            <person name="De Vega J J."/>
            <person name="De Vega J J."/>
        </authorList>
    </citation>
    <scope>NUCLEOTIDE SEQUENCE</scope>
</reference>
<accession>A0AAD2GXT0</accession>
<dbReference type="AlphaFoldDB" id="A0AAD2GXT0"/>
<organism evidence="1 2">
    <name type="scientific">Mycena citricolor</name>
    <dbReference type="NCBI Taxonomy" id="2018698"/>
    <lineage>
        <taxon>Eukaryota</taxon>
        <taxon>Fungi</taxon>
        <taxon>Dikarya</taxon>
        <taxon>Basidiomycota</taxon>
        <taxon>Agaricomycotina</taxon>
        <taxon>Agaricomycetes</taxon>
        <taxon>Agaricomycetidae</taxon>
        <taxon>Agaricales</taxon>
        <taxon>Marasmiineae</taxon>
        <taxon>Mycenaceae</taxon>
        <taxon>Mycena</taxon>
    </lineage>
</organism>
<evidence type="ECO:0000313" key="2">
    <source>
        <dbReference type="Proteomes" id="UP001295794"/>
    </source>
</evidence>
<protein>
    <submittedName>
        <fullName evidence="1">Uncharacterized protein</fullName>
    </submittedName>
</protein>
<keyword evidence="2" id="KW-1185">Reference proteome</keyword>
<comment type="caution">
    <text evidence="1">The sequence shown here is derived from an EMBL/GenBank/DDBJ whole genome shotgun (WGS) entry which is preliminary data.</text>
</comment>